<dbReference type="GO" id="GO:0030992">
    <property type="term" value="C:intraciliary transport particle B"/>
    <property type="evidence" value="ECO:0007669"/>
    <property type="project" value="TreeGrafter"/>
</dbReference>
<evidence type="ECO:0000313" key="3">
    <source>
        <dbReference type="EMBL" id="OAE25225.1"/>
    </source>
</evidence>
<dbReference type="GO" id="GO:0120170">
    <property type="term" value="F:intraciliary transport particle B binding"/>
    <property type="evidence" value="ECO:0007669"/>
    <property type="project" value="TreeGrafter"/>
</dbReference>
<reference evidence="3" key="1">
    <citation type="submission" date="2016-03" db="EMBL/GenBank/DDBJ databases">
        <title>Mechanisms controlling the formation of the plant cell surface in tip-growing cells are functionally conserved among land plants.</title>
        <authorList>
            <person name="Honkanen S."/>
            <person name="Jones V.A."/>
            <person name="Morieri G."/>
            <person name="Champion C."/>
            <person name="Hetherington A.J."/>
            <person name="Kelly S."/>
            <person name="Saint-Marcoux D."/>
            <person name="Proust H."/>
            <person name="Prescott H."/>
            <person name="Dolan L."/>
        </authorList>
    </citation>
    <scope>NUCLEOTIDE SEQUENCE [LARGE SCALE GENOMIC DNA]</scope>
    <source>
        <tissue evidence="3">Whole gametophyte</tissue>
    </source>
</reference>
<dbReference type="EMBL" id="LVLJ01002376">
    <property type="protein sequence ID" value="OAE25225.1"/>
    <property type="molecule type" value="Genomic_DNA"/>
</dbReference>
<dbReference type="Gene3D" id="1.25.40.10">
    <property type="entry name" value="Tetratricopeptide repeat domain"/>
    <property type="match status" value="1"/>
</dbReference>
<accession>A0A176VYG7</accession>
<dbReference type="SUPFAM" id="SSF48452">
    <property type="entry name" value="TPR-like"/>
    <property type="match status" value="1"/>
</dbReference>
<evidence type="ECO:0000256" key="1">
    <source>
        <dbReference type="ARBA" id="ARBA00022737"/>
    </source>
</evidence>
<evidence type="ECO:0008006" key="5">
    <source>
        <dbReference type="Google" id="ProtNLM"/>
    </source>
</evidence>
<dbReference type="InterPro" id="IPR011990">
    <property type="entry name" value="TPR-like_helical_dom_sf"/>
</dbReference>
<name>A0A176VYG7_MARPO</name>
<dbReference type="GO" id="GO:0042073">
    <property type="term" value="P:intraciliary transport"/>
    <property type="evidence" value="ECO:0007669"/>
    <property type="project" value="TreeGrafter"/>
</dbReference>
<sequence length="141" mass="15887">MPVVGVSYKRNNAVIEEMEMAWGQLTATFYGLIRDAKYTNAIKLLEEQLPFFAQSQAALSLLAYCHYMVGEFQAAASLYEQLTKLYPTELKYAMYHAQSLYKDGMYVDAGSKMLLEQIAEDDVDAAINLGCCLYKVIIGRI</sequence>
<dbReference type="AlphaFoldDB" id="A0A176VYG7"/>
<dbReference type="PANTHER" id="PTHR20931:SF0">
    <property type="entry name" value="TETRATRICOPEPTIDE REPEAT PROTEIN 30"/>
    <property type="match status" value="1"/>
</dbReference>
<dbReference type="InterPro" id="IPR039941">
    <property type="entry name" value="TT30"/>
</dbReference>
<dbReference type="Pfam" id="PF12895">
    <property type="entry name" value="ANAPC3"/>
    <property type="match status" value="1"/>
</dbReference>
<dbReference type="GO" id="GO:0005879">
    <property type="term" value="C:axonemal microtubule"/>
    <property type="evidence" value="ECO:0007669"/>
    <property type="project" value="TreeGrafter"/>
</dbReference>
<dbReference type="PANTHER" id="PTHR20931">
    <property type="entry name" value="TETRATRICOPEPTIDE REPEAT PROTEIN 30"/>
    <property type="match status" value="1"/>
</dbReference>
<comment type="caution">
    <text evidence="3">The sequence shown here is derived from an EMBL/GenBank/DDBJ whole genome shotgun (WGS) entry which is preliminary data.</text>
</comment>
<keyword evidence="1" id="KW-0677">Repeat</keyword>
<organism evidence="3 4">
    <name type="scientific">Marchantia polymorpha subsp. ruderalis</name>
    <dbReference type="NCBI Taxonomy" id="1480154"/>
    <lineage>
        <taxon>Eukaryota</taxon>
        <taxon>Viridiplantae</taxon>
        <taxon>Streptophyta</taxon>
        <taxon>Embryophyta</taxon>
        <taxon>Marchantiophyta</taxon>
        <taxon>Marchantiopsida</taxon>
        <taxon>Marchantiidae</taxon>
        <taxon>Marchantiales</taxon>
        <taxon>Marchantiaceae</taxon>
        <taxon>Marchantia</taxon>
    </lineage>
</organism>
<proteinExistence type="predicted"/>
<evidence type="ECO:0000256" key="2">
    <source>
        <dbReference type="ARBA" id="ARBA00022803"/>
    </source>
</evidence>
<gene>
    <name evidence="3" type="ORF">AXG93_2210s1090</name>
</gene>
<keyword evidence="2" id="KW-0802">TPR repeat</keyword>
<keyword evidence="4" id="KW-1185">Reference proteome</keyword>
<protein>
    <recommendedName>
        <fullName evidence="5">Tetratricopeptide repeat protein 30</fullName>
    </recommendedName>
</protein>
<evidence type="ECO:0000313" key="4">
    <source>
        <dbReference type="Proteomes" id="UP000077202"/>
    </source>
</evidence>
<dbReference type="Proteomes" id="UP000077202">
    <property type="component" value="Unassembled WGS sequence"/>
</dbReference>